<evidence type="ECO:0000256" key="6">
    <source>
        <dbReference type="ARBA" id="ARBA00023136"/>
    </source>
</evidence>
<dbReference type="STRING" id="5353.A0A1Q3E0D4"/>
<keyword evidence="3 8" id="KW-0813">Transport</keyword>
<evidence type="ECO:0000256" key="9">
    <source>
        <dbReference type="SAM" id="Phobius"/>
    </source>
</evidence>
<reference evidence="11 12" key="2">
    <citation type="submission" date="2017-02" db="EMBL/GenBank/DDBJ databases">
        <title>A genome survey and senescence transcriptome analysis in Lentinula edodes.</title>
        <authorList>
            <person name="Sakamoto Y."/>
            <person name="Nakade K."/>
            <person name="Sato S."/>
            <person name="Yoshida Y."/>
            <person name="Miyazaki K."/>
            <person name="Natsume S."/>
            <person name="Konno N."/>
        </authorList>
    </citation>
    <scope>NUCLEOTIDE SEQUENCE [LARGE SCALE GENOMIC DNA]</scope>
    <source>
        <strain evidence="11 12">NBRC 111202</strain>
    </source>
</reference>
<dbReference type="InterPro" id="IPR036259">
    <property type="entry name" value="MFS_trans_sf"/>
</dbReference>
<evidence type="ECO:0000256" key="1">
    <source>
        <dbReference type="ARBA" id="ARBA00004141"/>
    </source>
</evidence>
<dbReference type="AlphaFoldDB" id="A0A1Q3E0D4"/>
<dbReference type="SUPFAM" id="SSF103473">
    <property type="entry name" value="MFS general substrate transporter"/>
    <property type="match status" value="1"/>
</dbReference>
<evidence type="ECO:0000256" key="2">
    <source>
        <dbReference type="ARBA" id="ARBA00010992"/>
    </source>
</evidence>
<comment type="catalytic activity">
    <reaction evidence="7">
        <text>myo-inositol(out) + H(+)(out) = myo-inositol(in) + H(+)(in)</text>
        <dbReference type="Rhea" id="RHEA:60364"/>
        <dbReference type="ChEBI" id="CHEBI:15378"/>
        <dbReference type="ChEBI" id="CHEBI:17268"/>
    </reaction>
</comment>
<dbReference type="InterPro" id="IPR003663">
    <property type="entry name" value="Sugar/inositol_transpt"/>
</dbReference>
<evidence type="ECO:0000259" key="10">
    <source>
        <dbReference type="PROSITE" id="PS50850"/>
    </source>
</evidence>
<feature type="transmembrane region" description="Helical" evidence="9">
    <location>
        <begin position="82"/>
        <end position="102"/>
    </location>
</feature>
<feature type="transmembrane region" description="Helical" evidence="9">
    <location>
        <begin position="340"/>
        <end position="360"/>
    </location>
</feature>
<evidence type="ECO:0000256" key="4">
    <source>
        <dbReference type="ARBA" id="ARBA00022692"/>
    </source>
</evidence>
<evidence type="ECO:0000313" key="11">
    <source>
        <dbReference type="EMBL" id="GAW00718.1"/>
    </source>
</evidence>
<feature type="transmembrane region" description="Helical" evidence="9">
    <location>
        <begin position="372"/>
        <end position="392"/>
    </location>
</feature>
<feature type="transmembrane region" description="Helical" evidence="9">
    <location>
        <begin position="404"/>
        <end position="427"/>
    </location>
</feature>
<dbReference type="FunFam" id="1.20.1250.20:FF:000117">
    <property type="entry name" value="MFS hexose transporter"/>
    <property type="match status" value="1"/>
</dbReference>
<dbReference type="Proteomes" id="UP000188533">
    <property type="component" value="Unassembled WGS sequence"/>
</dbReference>
<dbReference type="GO" id="GO:0016020">
    <property type="term" value="C:membrane"/>
    <property type="evidence" value="ECO:0007669"/>
    <property type="project" value="UniProtKB-SubCell"/>
</dbReference>
<dbReference type="Gene3D" id="1.20.1250.20">
    <property type="entry name" value="MFS general substrate transporter like domains"/>
    <property type="match status" value="1"/>
</dbReference>
<dbReference type="InterPro" id="IPR050360">
    <property type="entry name" value="MFS_Sugar_Transporters"/>
</dbReference>
<keyword evidence="12" id="KW-1185">Reference proteome</keyword>
<dbReference type="PROSITE" id="PS00216">
    <property type="entry name" value="SUGAR_TRANSPORT_1"/>
    <property type="match status" value="1"/>
</dbReference>
<feature type="transmembrane region" description="Helical" evidence="9">
    <location>
        <begin position="475"/>
        <end position="492"/>
    </location>
</feature>
<feature type="transmembrane region" description="Helical" evidence="9">
    <location>
        <begin position="504"/>
        <end position="523"/>
    </location>
</feature>
<feature type="domain" description="Major facilitator superfamily (MFS) profile" evidence="10">
    <location>
        <begin position="89"/>
        <end position="527"/>
    </location>
</feature>
<dbReference type="GO" id="GO:0005351">
    <property type="term" value="F:carbohydrate:proton symporter activity"/>
    <property type="evidence" value="ECO:0007669"/>
    <property type="project" value="TreeGrafter"/>
</dbReference>
<feature type="transmembrane region" description="Helical" evidence="9">
    <location>
        <begin position="216"/>
        <end position="239"/>
    </location>
</feature>
<feature type="transmembrane region" description="Helical" evidence="9">
    <location>
        <begin position="158"/>
        <end position="176"/>
    </location>
</feature>
<reference evidence="11 12" key="1">
    <citation type="submission" date="2016-08" db="EMBL/GenBank/DDBJ databases">
        <authorList>
            <consortium name="Lentinula edodes genome sequencing consortium"/>
            <person name="Sakamoto Y."/>
            <person name="Nakade K."/>
            <person name="Sato S."/>
            <person name="Yoshida Y."/>
            <person name="Miyazaki K."/>
            <person name="Natsume S."/>
            <person name="Konno N."/>
        </authorList>
    </citation>
    <scope>NUCLEOTIDE SEQUENCE [LARGE SCALE GENOMIC DNA]</scope>
    <source>
        <strain evidence="11 12">NBRC 111202</strain>
    </source>
</reference>
<dbReference type="PANTHER" id="PTHR48022">
    <property type="entry name" value="PLASTIDIC GLUCOSE TRANSPORTER 4"/>
    <property type="match status" value="1"/>
</dbReference>
<evidence type="ECO:0000256" key="3">
    <source>
        <dbReference type="ARBA" id="ARBA00022448"/>
    </source>
</evidence>
<keyword evidence="6 9" id="KW-0472">Membrane</keyword>
<evidence type="ECO:0000256" key="8">
    <source>
        <dbReference type="RuleBase" id="RU003346"/>
    </source>
</evidence>
<dbReference type="PANTHER" id="PTHR48022:SF64">
    <property type="entry name" value="MAJOR FACILITATOR SUPERFAMILY (MFS) PROFILE DOMAIN-CONTAINING PROTEIN"/>
    <property type="match status" value="1"/>
</dbReference>
<sequence length="580" mass="64871">MDETQDSLRTLLNSQYLHSIFLNLLRTSHAGSEILYICISSLNAAYYTAEILIMVGGIVAAETQSGFTHLLDPNKKWFNNKRLITLNAWIVLLLITSCTNGYDGSMMNSLQSLPQWKDYFNHPSPSQLGLLNAIQNIGSLAAYPFAPYLSDGIGRRRTVIFGASIMCFAAIIQAAAQSVGMFIGARFLIGFGLTFPANAAPMLVSEISYPPYRAPLTAAYNSLWNLGAIIAAWTTFGTFRIASTWAWRTPSALQGLPSVLQIFLAWFLPESPRWLVSKGRDDQALKTLAYYHADGNPNDPLVQYEFNEIKAAIEFDRNVVANVGWKSLFSTPGNRKRMRIIVAIAVFSQWSGNGIASYYLNQILTDIDITDPTVQLLINGILTIWSLFWALLASGLIDRLGRRFLFLSSTIGVLFAWIAQTVSFAVFWEHGIPAAAHSLIAFIFLFSAFYGLALSPLIVVYTVEILPYHLRAKGFTVFNFTISLALIFNQYTNPIALGRLAWKYYIIYCCWIAFEIVFLYIYVVETKNLTLEETAALFDGKEAIEEITGNGRIDLTESEKDVARYTEIEDIRQDSSIKEA</sequence>
<dbReference type="EMBL" id="BDGU01000036">
    <property type="protein sequence ID" value="GAW00718.1"/>
    <property type="molecule type" value="Genomic_DNA"/>
</dbReference>
<dbReference type="InterPro" id="IPR005829">
    <property type="entry name" value="Sugar_transporter_CS"/>
</dbReference>
<feature type="transmembrane region" description="Helical" evidence="9">
    <location>
        <begin position="182"/>
        <end position="204"/>
    </location>
</feature>
<keyword evidence="4 9" id="KW-0812">Transmembrane</keyword>
<dbReference type="InterPro" id="IPR005828">
    <property type="entry name" value="MFS_sugar_transport-like"/>
</dbReference>
<comment type="caution">
    <text evidence="11">The sequence shown here is derived from an EMBL/GenBank/DDBJ whole genome shotgun (WGS) entry which is preliminary data.</text>
</comment>
<protein>
    <submittedName>
        <fullName evidence="11">Hexose transporter</fullName>
    </submittedName>
</protein>
<evidence type="ECO:0000313" key="12">
    <source>
        <dbReference type="Proteomes" id="UP000188533"/>
    </source>
</evidence>
<feature type="transmembrane region" description="Helical" evidence="9">
    <location>
        <begin position="439"/>
        <end position="463"/>
    </location>
</feature>
<dbReference type="NCBIfam" id="TIGR00879">
    <property type="entry name" value="SP"/>
    <property type="match status" value="1"/>
</dbReference>
<evidence type="ECO:0000256" key="7">
    <source>
        <dbReference type="ARBA" id="ARBA00049119"/>
    </source>
</evidence>
<dbReference type="PROSITE" id="PS50850">
    <property type="entry name" value="MFS"/>
    <property type="match status" value="1"/>
</dbReference>
<evidence type="ECO:0000256" key="5">
    <source>
        <dbReference type="ARBA" id="ARBA00022989"/>
    </source>
</evidence>
<dbReference type="InterPro" id="IPR020846">
    <property type="entry name" value="MFS_dom"/>
</dbReference>
<comment type="similarity">
    <text evidence="2 8">Belongs to the major facilitator superfamily. Sugar transporter (TC 2.A.1.1) family.</text>
</comment>
<keyword evidence="5 9" id="KW-1133">Transmembrane helix</keyword>
<comment type="subcellular location">
    <subcellularLocation>
        <location evidence="1">Membrane</location>
        <topology evidence="1">Multi-pass membrane protein</topology>
    </subcellularLocation>
</comment>
<name>A0A1Q3E0D4_LENED</name>
<accession>A0A1Q3E0D4</accession>
<proteinExistence type="inferred from homology"/>
<gene>
    <name evidence="11" type="ORF">LENED_002265</name>
</gene>
<organism evidence="11 12">
    <name type="scientific">Lentinula edodes</name>
    <name type="common">Shiitake mushroom</name>
    <name type="synonym">Lentinus edodes</name>
    <dbReference type="NCBI Taxonomy" id="5353"/>
    <lineage>
        <taxon>Eukaryota</taxon>
        <taxon>Fungi</taxon>
        <taxon>Dikarya</taxon>
        <taxon>Basidiomycota</taxon>
        <taxon>Agaricomycotina</taxon>
        <taxon>Agaricomycetes</taxon>
        <taxon>Agaricomycetidae</taxon>
        <taxon>Agaricales</taxon>
        <taxon>Marasmiineae</taxon>
        <taxon>Omphalotaceae</taxon>
        <taxon>Lentinula</taxon>
    </lineage>
</organism>
<dbReference type="Pfam" id="PF00083">
    <property type="entry name" value="Sugar_tr"/>
    <property type="match status" value="1"/>
</dbReference>